<dbReference type="Pfam" id="PF13927">
    <property type="entry name" value="Ig_3"/>
    <property type="match status" value="1"/>
</dbReference>
<dbReference type="SUPFAM" id="SSF48726">
    <property type="entry name" value="Immunoglobulin"/>
    <property type="match status" value="1"/>
</dbReference>
<dbReference type="InterPro" id="IPR007110">
    <property type="entry name" value="Ig-like_dom"/>
</dbReference>
<gene>
    <name evidence="2" type="ORF">HPB48_003077</name>
</gene>
<proteinExistence type="predicted"/>
<feature type="domain" description="Ig-like" evidence="1">
    <location>
        <begin position="1"/>
        <end position="73"/>
    </location>
</feature>
<evidence type="ECO:0000259" key="1">
    <source>
        <dbReference type="PROSITE" id="PS50835"/>
    </source>
</evidence>
<dbReference type="EMBL" id="JABSTR010000003">
    <property type="protein sequence ID" value="KAH9365675.1"/>
    <property type="molecule type" value="Genomic_DNA"/>
</dbReference>
<dbReference type="Proteomes" id="UP000821853">
    <property type="component" value="Unassembled WGS sequence"/>
</dbReference>
<dbReference type="Gene3D" id="2.60.40.10">
    <property type="entry name" value="Immunoglobulins"/>
    <property type="match status" value="1"/>
</dbReference>
<organism evidence="2 3">
    <name type="scientific">Haemaphysalis longicornis</name>
    <name type="common">Bush tick</name>
    <dbReference type="NCBI Taxonomy" id="44386"/>
    <lineage>
        <taxon>Eukaryota</taxon>
        <taxon>Metazoa</taxon>
        <taxon>Ecdysozoa</taxon>
        <taxon>Arthropoda</taxon>
        <taxon>Chelicerata</taxon>
        <taxon>Arachnida</taxon>
        <taxon>Acari</taxon>
        <taxon>Parasitiformes</taxon>
        <taxon>Ixodida</taxon>
        <taxon>Ixodoidea</taxon>
        <taxon>Ixodidae</taxon>
        <taxon>Haemaphysalinae</taxon>
        <taxon>Haemaphysalis</taxon>
    </lineage>
</organism>
<dbReference type="PROSITE" id="PS50835">
    <property type="entry name" value="IG_LIKE"/>
    <property type="match status" value="1"/>
</dbReference>
<accession>A0A9J6FSC7</accession>
<evidence type="ECO:0000313" key="2">
    <source>
        <dbReference type="EMBL" id="KAH9365675.1"/>
    </source>
</evidence>
<dbReference type="AlphaFoldDB" id="A0A9J6FSC7"/>
<evidence type="ECO:0000313" key="3">
    <source>
        <dbReference type="Proteomes" id="UP000821853"/>
    </source>
</evidence>
<sequence>MHCTAQAPQRPSSDVKISWLRNGLPFPTSSRYRDLGNGLVYISDAMPKDSAVYTCVATDLRKNCTVQESALLRVLPRVNIEESELRYVHSVLFCCVVVTSSEQA</sequence>
<comment type="caution">
    <text evidence="2">The sequence shown here is derived from an EMBL/GenBank/DDBJ whole genome shotgun (WGS) entry which is preliminary data.</text>
</comment>
<protein>
    <recommendedName>
        <fullName evidence="1">Ig-like domain-containing protein</fullName>
    </recommendedName>
</protein>
<reference evidence="2 3" key="1">
    <citation type="journal article" date="2020" name="Cell">
        <title>Large-Scale Comparative Analyses of Tick Genomes Elucidate Their Genetic Diversity and Vector Capacities.</title>
        <authorList>
            <consortium name="Tick Genome and Microbiome Consortium (TIGMIC)"/>
            <person name="Jia N."/>
            <person name="Wang J."/>
            <person name="Shi W."/>
            <person name="Du L."/>
            <person name="Sun Y."/>
            <person name="Zhan W."/>
            <person name="Jiang J.F."/>
            <person name="Wang Q."/>
            <person name="Zhang B."/>
            <person name="Ji P."/>
            <person name="Bell-Sakyi L."/>
            <person name="Cui X.M."/>
            <person name="Yuan T.T."/>
            <person name="Jiang B.G."/>
            <person name="Yang W.F."/>
            <person name="Lam T.T."/>
            <person name="Chang Q.C."/>
            <person name="Ding S.J."/>
            <person name="Wang X.J."/>
            <person name="Zhu J.G."/>
            <person name="Ruan X.D."/>
            <person name="Zhao L."/>
            <person name="Wei J.T."/>
            <person name="Ye R.Z."/>
            <person name="Que T.C."/>
            <person name="Du C.H."/>
            <person name="Zhou Y.H."/>
            <person name="Cheng J.X."/>
            <person name="Dai P.F."/>
            <person name="Guo W.B."/>
            <person name="Han X.H."/>
            <person name="Huang E.J."/>
            <person name="Li L.F."/>
            <person name="Wei W."/>
            <person name="Gao Y.C."/>
            <person name="Liu J.Z."/>
            <person name="Shao H.Z."/>
            <person name="Wang X."/>
            <person name="Wang C.C."/>
            <person name="Yang T.C."/>
            <person name="Huo Q.B."/>
            <person name="Li W."/>
            <person name="Chen H.Y."/>
            <person name="Chen S.E."/>
            <person name="Zhou L.G."/>
            <person name="Ni X.B."/>
            <person name="Tian J.H."/>
            <person name="Sheng Y."/>
            <person name="Liu T."/>
            <person name="Pan Y.S."/>
            <person name="Xia L.Y."/>
            <person name="Li J."/>
            <person name="Zhao F."/>
            <person name="Cao W.C."/>
        </authorList>
    </citation>
    <scope>NUCLEOTIDE SEQUENCE [LARGE SCALE GENOMIC DNA]</scope>
    <source>
        <strain evidence="2">HaeL-2018</strain>
    </source>
</reference>
<name>A0A9J6FSC7_HAELO</name>
<dbReference type="InterPro" id="IPR013783">
    <property type="entry name" value="Ig-like_fold"/>
</dbReference>
<dbReference type="InterPro" id="IPR036179">
    <property type="entry name" value="Ig-like_dom_sf"/>
</dbReference>
<dbReference type="VEuPathDB" id="VectorBase:HLOH_056240"/>
<keyword evidence="3" id="KW-1185">Reference proteome</keyword>